<accession>A0A0M0EHR2</accession>
<name>A0A0M0EHR2_KOMEU</name>
<proteinExistence type="predicted"/>
<evidence type="ECO:0000313" key="2">
    <source>
        <dbReference type="Proteomes" id="UP000037566"/>
    </source>
</evidence>
<dbReference type="OrthoDB" id="7270145at2"/>
<dbReference type="PATRIC" id="fig|33995.3.peg.1943"/>
<protein>
    <submittedName>
        <fullName evidence="1">Uncharacterized protein</fullName>
    </submittedName>
</protein>
<keyword evidence="2" id="KW-1185">Reference proteome</keyword>
<gene>
    <name evidence="1" type="ORF">KOEU_17550</name>
</gene>
<dbReference type="RefSeq" id="WP_053323274.1">
    <property type="nucleotide sequence ID" value="NZ_LHUQ01000007.1"/>
</dbReference>
<reference evidence="1" key="1">
    <citation type="submission" date="2015-08" db="EMBL/GenBank/DDBJ databases">
        <title>Draft genome sequence of Komagataeibacter europaeus CECT 8546 a cellulose producer strain from vinegar produced by the traditional method.</title>
        <authorList>
            <person name="Poehlein A."/>
            <person name="Valera M.J."/>
            <person name="Haack F.S."/>
            <person name="Mas A."/>
            <person name="Daniel R."/>
            <person name="Streit W.R."/>
            <person name="Mateo E."/>
        </authorList>
    </citation>
    <scope>NUCLEOTIDE SEQUENCE [LARGE SCALE GENOMIC DNA]</scope>
    <source>
        <strain evidence="1">CECT 8546</strain>
    </source>
</reference>
<comment type="caution">
    <text evidence="1">The sequence shown here is derived from an EMBL/GenBank/DDBJ whole genome shotgun (WGS) entry which is preliminary data.</text>
</comment>
<sequence>MAWSNSSKRVEHFVQGAQMTAEIAVNEFASIVTEAVKARKEARGLKAAIHDTARLLGLTERRVRACIYREIRSVTAGEWLRVRARFAAHLEAEQRRHIAEAELLSARLDALKKEAA</sequence>
<organism evidence="1 2">
    <name type="scientific">Komagataeibacter europaeus</name>
    <name type="common">Gluconacetobacter europaeus</name>
    <dbReference type="NCBI Taxonomy" id="33995"/>
    <lineage>
        <taxon>Bacteria</taxon>
        <taxon>Pseudomonadati</taxon>
        <taxon>Pseudomonadota</taxon>
        <taxon>Alphaproteobacteria</taxon>
        <taxon>Acetobacterales</taxon>
        <taxon>Acetobacteraceae</taxon>
        <taxon>Komagataeibacter</taxon>
    </lineage>
</organism>
<dbReference type="AlphaFoldDB" id="A0A0M0EHR2"/>
<evidence type="ECO:0000313" key="1">
    <source>
        <dbReference type="EMBL" id="KON64785.1"/>
    </source>
</evidence>
<dbReference type="Proteomes" id="UP000037566">
    <property type="component" value="Unassembled WGS sequence"/>
</dbReference>
<dbReference type="STRING" id="33995.KOEU_17550"/>
<dbReference type="EMBL" id="LHUQ01000007">
    <property type="protein sequence ID" value="KON64785.1"/>
    <property type="molecule type" value="Genomic_DNA"/>
</dbReference>